<keyword evidence="1" id="KW-0805">Transcription regulation</keyword>
<dbReference type="InterPro" id="IPR000792">
    <property type="entry name" value="Tscrpt_reg_LuxR_C"/>
</dbReference>
<dbReference type="eggNOG" id="COG2771">
    <property type="taxonomic scope" value="Bacteria"/>
</dbReference>
<dbReference type="InterPro" id="IPR016032">
    <property type="entry name" value="Sig_transdc_resp-reg_C-effctor"/>
</dbReference>
<evidence type="ECO:0000256" key="2">
    <source>
        <dbReference type="ARBA" id="ARBA00023125"/>
    </source>
</evidence>
<dbReference type="Gene3D" id="1.10.10.10">
    <property type="entry name" value="Winged helix-like DNA-binding domain superfamily/Winged helix DNA-binding domain"/>
    <property type="match status" value="1"/>
</dbReference>
<dbReference type="RefSeq" id="WP_004338697.1">
    <property type="nucleotide sequence ID" value="NZ_AMXE01000040.1"/>
</dbReference>
<dbReference type="Pfam" id="PF00196">
    <property type="entry name" value="GerE"/>
    <property type="match status" value="1"/>
</dbReference>
<dbReference type="EMBL" id="AMXE01000040">
    <property type="protein sequence ID" value="ENO87283.1"/>
    <property type="molecule type" value="Genomic_DNA"/>
</dbReference>
<protein>
    <submittedName>
        <fullName evidence="5">Regulatory protein LuxR</fullName>
    </submittedName>
</protein>
<dbReference type="CDD" id="cd06170">
    <property type="entry name" value="LuxR_C_like"/>
    <property type="match status" value="1"/>
</dbReference>
<evidence type="ECO:0000256" key="3">
    <source>
        <dbReference type="ARBA" id="ARBA00023163"/>
    </source>
</evidence>
<dbReference type="Gene3D" id="3.30.450.80">
    <property type="entry name" value="Transcription factor LuxR-like, autoinducer-binding domain"/>
    <property type="match status" value="1"/>
</dbReference>
<dbReference type="InterPro" id="IPR036388">
    <property type="entry name" value="WH-like_DNA-bd_sf"/>
</dbReference>
<keyword evidence="6" id="KW-1185">Reference proteome</keyword>
<evidence type="ECO:0000259" key="4">
    <source>
        <dbReference type="PROSITE" id="PS50043"/>
    </source>
</evidence>
<evidence type="ECO:0000313" key="5">
    <source>
        <dbReference type="EMBL" id="ENO87283.1"/>
    </source>
</evidence>
<evidence type="ECO:0000256" key="1">
    <source>
        <dbReference type="ARBA" id="ARBA00023015"/>
    </source>
</evidence>
<accession>N6YYR4</accession>
<dbReference type="PRINTS" id="PR00038">
    <property type="entry name" value="HTHLUXR"/>
</dbReference>
<keyword evidence="3" id="KW-0804">Transcription</keyword>
<name>N6YYR4_THAL4</name>
<dbReference type="GO" id="GO:0006355">
    <property type="term" value="P:regulation of DNA-templated transcription"/>
    <property type="evidence" value="ECO:0007669"/>
    <property type="project" value="InterPro"/>
</dbReference>
<dbReference type="Pfam" id="PF03472">
    <property type="entry name" value="Autoind_bind"/>
    <property type="match status" value="1"/>
</dbReference>
<evidence type="ECO:0000313" key="6">
    <source>
        <dbReference type="Proteomes" id="UP000013232"/>
    </source>
</evidence>
<organism evidence="5 6">
    <name type="scientific">Thauera linaloolentis (strain DSM 12138 / JCM 21573 / CCUG 41526 / CIP 105981 / IAM 15112 / NBRC 102519 / 47Lol)</name>
    <dbReference type="NCBI Taxonomy" id="1123367"/>
    <lineage>
        <taxon>Bacteria</taxon>
        <taxon>Pseudomonadati</taxon>
        <taxon>Pseudomonadota</taxon>
        <taxon>Betaproteobacteria</taxon>
        <taxon>Rhodocyclales</taxon>
        <taxon>Zoogloeaceae</taxon>
        <taxon>Thauera</taxon>
    </lineage>
</organism>
<dbReference type="PROSITE" id="PS50043">
    <property type="entry name" value="HTH_LUXR_2"/>
    <property type="match status" value="1"/>
</dbReference>
<dbReference type="STRING" id="1123367.GCA_000621305_02729"/>
<dbReference type="PANTHER" id="PTHR44688">
    <property type="entry name" value="DNA-BINDING TRANSCRIPTIONAL ACTIVATOR DEVR_DOSR"/>
    <property type="match status" value="1"/>
</dbReference>
<dbReference type="InterPro" id="IPR005143">
    <property type="entry name" value="TF_LuxR_autoind-bd_dom"/>
</dbReference>
<feature type="domain" description="HTH luxR-type" evidence="4">
    <location>
        <begin position="187"/>
        <end position="252"/>
    </location>
</feature>
<comment type="caution">
    <text evidence="5">The sequence shown here is derived from an EMBL/GenBank/DDBJ whole genome shotgun (WGS) entry which is preliminary data.</text>
</comment>
<dbReference type="OrthoDB" id="9774661at2"/>
<dbReference type="Proteomes" id="UP000013232">
    <property type="component" value="Unassembled WGS sequence"/>
</dbReference>
<dbReference type="SMART" id="SM00421">
    <property type="entry name" value="HTH_LUXR"/>
    <property type="match status" value="1"/>
</dbReference>
<proteinExistence type="predicted"/>
<dbReference type="SUPFAM" id="SSF46894">
    <property type="entry name" value="C-terminal effector domain of the bipartite response regulators"/>
    <property type="match status" value="1"/>
</dbReference>
<dbReference type="PANTHER" id="PTHR44688:SF16">
    <property type="entry name" value="DNA-BINDING TRANSCRIPTIONAL ACTIVATOR DEVR_DOSR"/>
    <property type="match status" value="1"/>
</dbReference>
<keyword evidence="2" id="KW-0238">DNA-binding</keyword>
<dbReference type="GO" id="GO:0003677">
    <property type="term" value="F:DNA binding"/>
    <property type="evidence" value="ECO:0007669"/>
    <property type="project" value="UniProtKB-KW"/>
</dbReference>
<dbReference type="AlphaFoldDB" id="N6YYR4"/>
<dbReference type="SUPFAM" id="SSF75516">
    <property type="entry name" value="Pheromone-binding domain of LuxR-like quorum-sensing transcription factors"/>
    <property type="match status" value="1"/>
</dbReference>
<reference evidence="5 6" key="1">
    <citation type="submission" date="2012-09" db="EMBL/GenBank/DDBJ databases">
        <title>Draft Genome Sequences of 6 Strains from Genus Thauera.</title>
        <authorList>
            <person name="Liu B."/>
            <person name="Shapleigh J.P."/>
            <person name="Frostegard A.H."/>
        </authorList>
    </citation>
    <scope>NUCLEOTIDE SEQUENCE [LARGE SCALE GENOMIC DNA]</scope>
    <source>
        <strain evidence="6">47Lol / DSM 12138</strain>
    </source>
</reference>
<sequence>MAASWDTRFRERLAAHPDLAGAGALLAEYADTLGWERAAFHADLGQTRLPLTENGEFVAVAMGWSADYVAHWVNDRRALTCPVSLRCTRSMDAFLWDCDPDSETWHREALSAAQRDILLSYRDCADGAVTVPVHRPGGKTAYVSWFGRGAAALRDRFRRTYRETYLISHAFITHADALESARRRGRAQAAADRLSPREIECLGWAAQGKTEEDIALILGRSRETVHFHLNNALRKLDACNRTHAVAIACSLGLIRLF</sequence>
<dbReference type="InterPro" id="IPR036693">
    <property type="entry name" value="TF_LuxR_autoind-bd_dom_sf"/>
</dbReference>
<gene>
    <name evidence="5" type="ORF">C666_11340</name>
</gene>